<keyword evidence="3" id="KW-1133">Transmembrane helix</keyword>
<protein>
    <submittedName>
        <fullName evidence="4">Uncharacterized protein</fullName>
    </submittedName>
</protein>
<evidence type="ECO:0000256" key="1">
    <source>
        <dbReference type="SAM" id="Coils"/>
    </source>
</evidence>
<evidence type="ECO:0000313" key="5">
    <source>
        <dbReference type="Proteomes" id="UP001500928"/>
    </source>
</evidence>
<feature type="compositionally biased region" description="Basic and acidic residues" evidence="2">
    <location>
        <begin position="679"/>
        <end position="697"/>
    </location>
</feature>
<accession>A0ABP9C712</accession>
<proteinExistence type="predicted"/>
<feature type="region of interest" description="Disordered" evidence="2">
    <location>
        <begin position="346"/>
        <end position="874"/>
    </location>
</feature>
<feature type="compositionally biased region" description="Basic and acidic residues" evidence="2">
    <location>
        <begin position="626"/>
        <end position="637"/>
    </location>
</feature>
<feature type="compositionally biased region" description="Low complexity" evidence="2">
    <location>
        <begin position="851"/>
        <end position="874"/>
    </location>
</feature>
<dbReference type="PANTHER" id="PTHR15439:SF16">
    <property type="entry name" value="OS03G0335100 PROTEIN"/>
    <property type="match status" value="1"/>
</dbReference>
<reference evidence="5" key="1">
    <citation type="journal article" date="2019" name="Int. J. Syst. Evol. Microbiol.">
        <title>The Global Catalogue of Microorganisms (GCM) 10K type strain sequencing project: providing services to taxonomists for standard genome sequencing and annotation.</title>
        <authorList>
            <consortium name="The Broad Institute Genomics Platform"/>
            <consortium name="The Broad Institute Genome Sequencing Center for Infectious Disease"/>
            <person name="Wu L."/>
            <person name="Ma J."/>
        </authorList>
    </citation>
    <scope>NUCLEOTIDE SEQUENCE [LARGE SCALE GENOMIC DNA]</scope>
    <source>
        <strain evidence="5">JCM 17979</strain>
    </source>
</reference>
<feature type="compositionally biased region" description="Low complexity" evidence="2">
    <location>
        <begin position="745"/>
        <end position="778"/>
    </location>
</feature>
<keyword evidence="3" id="KW-0472">Membrane</keyword>
<feature type="compositionally biased region" description="Polar residues" evidence="2">
    <location>
        <begin position="358"/>
        <end position="368"/>
    </location>
</feature>
<feature type="transmembrane region" description="Helical" evidence="3">
    <location>
        <begin position="155"/>
        <end position="176"/>
    </location>
</feature>
<feature type="region of interest" description="Disordered" evidence="2">
    <location>
        <begin position="111"/>
        <end position="141"/>
    </location>
</feature>
<feature type="compositionally biased region" description="Basic and acidic residues" evidence="2">
    <location>
        <begin position="591"/>
        <end position="618"/>
    </location>
</feature>
<evidence type="ECO:0000256" key="2">
    <source>
        <dbReference type="SAM" id="MobiDB-lite"/>
    </source>
</evidence>
<feature type="coiled-coil region" evidence="1">
    <location>
        <begin position="264"/>
        <end position="319"/>
    </location>
</feature>
<keyword evidence="3" id="KW-0812">Transmembrane</keyword>
<dbReference type="EMBL" id="BAABHO010000051">
    <property type="protein sequence ID" value="GAA4805571.1"/>
    <property type="molecule type" value="Genomic_DNA"/>
</dbReference>
<name>A0ABP9C712_9PSEU</name>
<keyword evidence="5" id="KW-1185">Reference proteome</keyword>
<organism evidence="4 5">
    <name type="scientific">Actinomycetospora chlora</name>
    <dbReference type="NCBI Taxonomy" id="663608"/>
    <lineage>
        <taxon>Bacteria</taxon>
        <taxon>Bacillati</taxon>
        <taxon>Actinomycetota</taxon>
        <taxon>Actinomycetes</taxon>
        <taxon>Pseudonocardiales</taxon>
        <taxon>Pseudonocardiaceae</taxon>
        <taxon>Actinomycetospora</taxon>
    </lineage>
</organism>
<feature type="compositionally biased region" description="Basic and acidic residues" evidence="2">
    <location>
        <begin position="709"/>
        <end position="729"/>
    </location>
</feature>
<dbReference type="Proteomes" id="UP001500928">
    <property type="component" value="Unassembled WGS sequence"/>
</dbReference>
<feature type="compositionally biased region" description="Basic and acidic residues" evidence="2">
    <location>
        <begin position="550"/>
        <end position="562"/>
    </location>
</feature>
<feature type="compositionally biased region" description="Low complexity" evidence="2">
    <location>
        <begin position="124"/>
        <end position="141"/>
    </location>
</feature>
<feature type="compositionally biased region" description="Basic and acidic residues" evidence="2">
    <location>
        <begin position="786"/>
        <end position="800"/>
    </location>
</feature>
<evidence type="ECO:0000313" key="4">
    <source>
        <dbReference type="EMBL" id="GAA4805571.1"/>
    </source>
</evidence>
<sequence>MREGLNQMAVQCALEGCTEEIEQPERGPQRKFCCPAHRTAARSARLRSARSAPSPADTAATAAVLPTAPAETVEAAETPVEAVADETPVADDAAADEATPVESTLPAAEVAELPAEAPEPTPTARPTGAPDRVPPALRRQPVPLRRLRKQHSKRARAVVAGGLVVALAFGGGVSLLDRTQTPTPSAQPASVPVPSGQWLTDANVALASISQQLDQARASEARWTAAVGDARRRPSEVNALIERRQWLERQRLLLESQLAAWTDLQQAQAGLAMAQQRLADLDAATRGPTPVGVDLGSQRESAQRQVELLQQQVQALGQDVSTAAASPVPDTRDITAPLAEQVDELAQDPGRDTGPEGDNSSGAASTDPATVAREPESGDPAVALPETGEPPVRPSGGDGPAAATLPDFPEPVTAPVDEAAGAGGDTARDAGRSVGETVARGGDQLADAFPEPVSPSVSEPVRETTGALGDAVTGTTGAVGDLLDPPSGETAPSERPGRGGAPEEQDGPATPLRALDAVPFAGAVDPVGGLVGESSSERPDSSDDSGGPDRGGDGPRTPRSEEAVLPTALRPDSGGSPAEDDDEPADAAPRTAEDLVSRQSDERGGGQDREEGREDSRTVDPGSIGDDLREGIRREVTTRLGEALGGLPDGGRQADADQGTTDADDATSGRSSGGEESDDSGRERPSADDGSRDRSEDSSSDGSSSEQGSADRDRSEDSSSERSSSERSSSESSSSDASSHDSSDDSSSGSWSSGSSDHSRSESSSSDSSLSDSSSSDESSSDEESSDHGSSDHGSSDHGSSDSGSSDSGSSDSGSSDSGSSDSGSSDSGSSDSGSSDSSSSDHGSSDHVSSDSGSSDSDSSDSGSSDSGSSSGD</sequence>
<feature type="compositionally biased region" description="Low complexity" evidence="2">
    <location>
        <begin position="656"/>
        <end position="670"/>
    </location>
</feature>
<feature type="compositionally biased region" description="Low complexity" evidence="2">
    <location>
        <begin position="450"/>
        <end position="484"/>
    </location>
</feature>
<feature type="compositionally biased region" description="Low complexity" evidence="2">
    <location>
        <begin position="801"/>
        <end position="843"/>
    </location>
</feature>
<dbReference type="RefSeq" id="WP_345421801.1">
    <property type="nucleotide sequence ID" value="NZ_BAABHO010000051.1"/>
</dbReference>
<evidence type="ECO:0000256" key="3">
    <source>
        <dbReference type="SAM" id="Phobius"/>
    </source>
</evidence>
<gene>
    <name evidence="4" type="ORF">GCM10023200_48720</name>
</gene>
<comment type="caution">
    <text evidence="4">The sequence shown here is derived from an EMBL/GenBank/DDBJ whole genome shotgun (WGS) entry which is preliminary data.</text>
</comment>
<keyword evidence="1" id="KW-0175">Coiled coil</keyword>
<dbReference type="InterPro" id="IPR033489">
    <property type="entry name" value="RBBP6"/>
</dbReference>
<dbReference type="PANTHER" id="PTHR15439">
    <property type="entry name" value="RETINOBLASTOMA-BINDING PROTEIN 6"/>
    <property type="match status" value="1"/>
</dbReference>